<evidence type="ECO:0000313" key="4">
    <source>
        <dbReference type="Proteomes" id="UP000193685"/>
    </source>
</evidence>
<proteinExistence type="predicted"/>
<dbReference type="Proteomes" id="UP000193685">
    <property type="component" value="Unassembled WGS sequence"/>
</dbReference>
<feature type="domain" description="FHA" evidence="2">
    <location>
        <begin position="1"/>
        <end position="40"/>
    </location>
</feature>
<dbReference type="SUPFAM" id="SSF49879">
    <property type="entry name" value="SMAD/FHA domain"/>
    <property type="match status" value="1"/>
</dbReference>
<dbReference type="STRING" id="56484.A0A1Y2FLX7"/>
<dbReference type="RefSeq" id="XP_040726070.1">
    <property type="nucleotide sequence ID" value="XM_040866808.1"/>
</dbReference>
<sequence>MLFKSSVVSRNHAQLHVINNLLILQDLGSTHGTYVNSEQLTDKYLVTTITSVTGLSKTTRKAVELSSGDTLQFGTNVVKGDANYHCISDIVNISAAPQTPPRQVSKAAEPSSTKTLTPPPRSYGLPEPEQQAKCINRATSPEDPHDVSESSSTKLPAATRDVTCGADTSRADASSEGAAGPVAATPQHETVPPDEENPVDTPSEMTAEAQPKLATKDVDFDILAAEDHDDMDQSSDQDEHTDENMSNTDETSGSAPQSLLTGQLLAMFGYRGWQLLEAFETLDEHRKFNFLETAIDAVWHFLSHAKVPCNEDEGNDETAFVAYTNTFGPMLEYLRKMEKMRQDSDSGDTEASSQTTPSPSGSAVHQVTHQNLHDSALVTVLNHKKRTIEEAELPAPEEESEPDVSEMAVSIKIREKSADSASPFKKQKIIDSPGKHSSAKSFATGMVFGGVLTLGALISLG</sequence>
<feature type="compositionally biased region" description="Polar residues" evidence="1">
    <location>
        <begin position="349"/>
        <end position="364"/>
    </location>
</feature>
<dbReference type="Gene3D" id="2.60.200.20">
    <property type="match status" value="1"/>
</dbReference>
<feature type="region of interest" description="Disordered" evidence="1">
    <location>
        <begin position="228"/>
        <end position="256"/>
    </location>
</feature>
<accession>A0A1Y2FLX7</accession>
<dbReference type="PROSITE" id="PS50006">
    <property type="entry name" value="FHA_DOMAIN"/>
    <property type="match status" value="1"/>
</dbReference>
<gene>
    <name evidence="3" type="ORF">BCR37DRAFT_277475</name>
</gene>
<feature type="compositionally biased region" description="Polar residues" evidence="1">
    <location>
        <begin position="244"/>
        <end position="256"/>
    </location>
</feature>
<dbReference type="GeneID" id="63783407"/>
<dbReference type="EMBL" id="MCFI01000007">
    <property type="protein sequence ID" value="ORY83775.1"/>
    <property type="molecule type" value="Genomic_DNA"/>
</dbReference>
<dbReference type="GO" id="GO:0005737">
    <property type="term" value="C:cytoplasm"/>
    <property type="evidence" value="ECO:0007669"/>
    <property type="project" value="TreeGrafter"/>
</dbReference>
<dbReference type="InterPro" id="IPR000253">
    <property type="entry name" value="FHA_dom"/>
</dbReference>
<organism evidence="3 4">
    <name type="scientific">Protomyces lactucae-debilis</name>
    <dbReference type="NCBI Taxonomy" id="2754530"/>
    <lineage>
        <taxon>Eukaryota</taxon>
        <taxon>Fungi</taxon>
        <taxon>Dikarya</taxon>
        <taxon>Ascomycota</taxon>
        <taxon>Taphrinomycotina</taxon>
        <taxon>Taphrinomycetes</taxon>
        <taxon>Taphrinales</taxon>
        <taxon>Protomycetaceae</taxon>
        <taxon>Protomyces</taxon>
    </lineage>
</organism>
<feature type="region of interest" description="Disordered" evidence="1">
    <location>
        <begin position="97"/>
        <end position="215"/>
    </location>
</feature>
<reference evidence="3 4" key="1">
    <citation type="submission" date="2016-07" db="EMBL/GenBank/DDBJ databases">
        <title>Pervasive Adenine N6-methylation of Active Genes in Fungi.</title>
        <authorList>
            <consortium name="DOE Joint Genome Institute"/>
            <person name="Mondo S.J."/>
            <person name="Dannebaum R.O."/>
            <person name="Kuo R.C."/>
            <person name="Labutti K."/>
            <person name="Haridas S."/>
            <person name="Kuo A."/>
            <person name="Salamov A."/>
            <person name="Ahrendt S.R."/>
            <person name="Lipzen A."/>
            <person name="Sullivan W."/>
            <person name="Andreopoulos W.B."/>
            <person name="Clum A."/>
            <person name="Lindquist E."/>
            <person name="Daum C."/>
            <person name="Ramamoorthy G.K."/>
            <person name="Gryganskyi A."/>
            <person name="Culley D."/>
            <person name="Magnuson J.K."/>
            <person name="James T.Y."/>
            <person name="O'Malley M.A."/>
            <person name="Stajich J.E."/>
            <person name="Spatafora J.W."/>
            <person name="Visel A."/>
            <person name="Grigoriev I.V."/>
        </authorList>
    </citation>
    <scope>NUCLEOTIDE SEQUENCE [LARGE SCALE GENOMIC DNA]</scope>
    <source>
        <strain evidence="3 4">12-1054</strain>
    </source>
</reference>
<protein>
    <recommendedName>
        <fullName evidence="2">FHA domain-containing protein</fullName>
    </recommendedName>
</protein>
<evidence type="ECO:0000256" key="1">
    <source>
        <dbReference type="SAM" id="MobiDB-lite"/>
    </source>
</evidence>
<dbReference type="InterPro" id="IPR008984">
    <property type="entry name" value="SMAD_FHA_dom_sf"/>
</dbReference>
<name>A0A1Y2FLX7_PROLT</name>
<keyword evidence="4" id="KW-1185">Reference proteome</keyword>
<dbReference type="AlphaFoldDB" id="A0A1Y2FLX7"/>
<feature type="region of interest" description="Disordered" evidence="1">
    <location>
        <begin position="339"/>
        <end position="364"/>
    </location>
</feature>
<comment type="caution">
    <text evidence="3">The sequence shown here is derived from an EMBL/GenBank/DDBJ whole genome shotgun (WGS) entry which is preliminary data.</text>
</comment>
<dbReference type="OrthoDB" id="4096268at2759"/>
<evidence type="ECO:0000259" key="2">
    <source>
        <dbReference type="PROSITE" id="PS50006"/>
    </source>
</evidence>
<dbReference type="Pfam" id="PF00498">
    <property type="entry name" value="FHA"/>
    <property type="match status" value="1"/>
</dbReference>
<feature type="compositionally biased region" description="Acidic residues" evidence="1">
    <location>
        <begin position="228"/>
        <end position="241"/>
    </location>
</feature>
<evidence type="ECO:0000313" key="3">
    <source>
        <dbReference type="EMBL" id="ORY83775.1"/>
    </source>
</evidence>
<dbReference type="InterPro" id="IPR051176">
    <property type="entry name" value="Cent_Immune-Sig_Mod"/>
</dbReference>
<dbReference type="PANTHER" id="PTHR15715:SF37">
    <property type="entry name" value="LD47843P"/>
    <property type="match status" value="1"/>
</dbReference>
<dbReference type="PANTHER" id="PTHR15715">
    <property type="entry name" value="CENTROSOMAL PROTEIN OF 170 KDA"/>
    <property type="match status" value="1"/>
</dbReference>